<feature type="region of interest" description="Disordered" evidence="1">
    <location>
        <begin position="1"/>
        <end position="38"/>
    </location>
</feature>
<reference evidence="2 3" key="1">
    <citation type="submission" date="2018-11" db="EMBL/GenBank/DDBJ databases">
        <authorList>
            <consortium name="Pathogen Informatics"/>
        </authorList>
    </citation>
    <scope>NUCLEOTIDE SEQUENCE [LARGE SCALE GENOMIC DNA]</scope>
</reference>
<dbReference type="Proteomes" id="UP000270094">
    <property type="component" value="Unassembled WGS sequence"/>
</dbReference>
<evidence type="ECO:0000256" key="1">
    <source>
        <dbReference type="SAM" id="MobiDB-lite"/>
    </source>
</evidence>
<dbReference type="AlphaFoldDB" id="A0A3P7IRX2"/>
<proteinExistence type="predicted"/>
<accession>A0A3P7IRX2</accession>
<protein>
    <submittedName>
        <fullName evidence="2">Uncharacterized protein</fullName>
    </submittedName>
</protein>
<feature type="region of interest" description="Disordered" evidence="1">
    <location>
        <begin position="52"/>
        <end position="79"/>
    </location>
</feature>
<feature type="compositionally biased region" description="Polar residues" evidence="1">
    <location>
        <begin position="63"/>
        <end position="79"/>
    </location>
</feature>
<name>A0A3P7IRX2_STRVU</name>
<gene>
    <name evidence="2" type="ORF">SVUK_LOCUS4797</name>
</gene>
<keyword evidence="3" id="KW-1185">Reference proteome</keyword>
<feature type="compositionally biased region" description="Low complexity" evidence="1">
    <location>
        <begin position="52"/>
        <end position="62"/>
    </location>
</feature>
<dbReference type="EMBL" id="UYYB01013582">
    <property type="protein sequence ID" value="VDM69799.1"/>
    <property type="molecule type" value="Genomic_DNA"/>
</dbReference>
<sequence length="164" mass="18007">MQRALPAQTPQAPTLLQQQLSVRPPRVSSQSSSAIVGSQPNVVIQQQPIPQISSSQQNGQQSKPRMSNQEALPRQLQSAPSQQQHVVMGLLQGAQLQQHQTDGGASYASANVSNPHVRQVGTFYFSSEVVSIKEKSRSLNVNFALDTYFNDWKFFNGCITGIFL</sequence>
<evidence type="ECO:0000313" key="3">
    <source>
        <dbReference type="Proteomes" id="UP000270094"/>
    </source>
</evidence>
<evidence type="ECO:0000313" key="2">
    <source>
        <dbReference type="EMBL" id="VDM69799.1"/>
    </source>
</evidence>
<organism evidence="2 3">
    <name type="scientific">Strongylus vulgaris</name>
    <name type="common">Blood worm</name>
    <dbReference type="NCBI Taxonomy" id="40348"/>
    <lineage>
        <taxon>Eukaryota</taxon>
        <taxon>Metazoa</taxon>
        <taxon>Ecdysozoa</taxon>
        <taxon>Nematoda</taxon>
        <taxon>Chromadorea</taxon>
        <taxon>Rhabditida</taxon>
        <taxon>Rhabditina</taxon>
        <taxon>Rhabditomorpha</taxon>
        <taxon>Strongyloidea</taxon>
        <taxon>Strongylidae</taxon>
        <taxon>Strongylus</taxon>
    </lineage>
</organism>